<keyword evidence="6 12" id="KW-0654">Proteoglycan</keyword>
<dbReference type="GO" id="GO:0090263">
    <property type="term" value="P:positive regulation of canonical Wnt signaling pathway"/>
    <property type="evidence" value="ECO:0007669"/>
    <property type="project" value="TreeGrafter"/>
</dbReference>
<dbReference type="PANTHER" id="PTHR10822">
    <property type="entry name" value="GLYPICAN"/>
    <property type="match status" value="1"/>
</dbReference>
<evidence type="ECO:0000313" key="15">
    <source>
        <dbReference type="Proteomes" id="UP000007875"/>
    </source>
</evidence>
<dbReference type="Pfam" id="PF01153">
    <property type="entry name" value="Glypican"/>
    <property type="match status" value="1"/>
</dbReference>
<reference evidence="15" key="1">
    <citation type="submission" date="2003-08" db="EMBL/GenBank/DDBJ databases">
        <authorList>
            <person name="Birren B."/>
            <person name="Nusbaum C."/>
            <person name="Abebe A."/>
            <person name="Abouelleil A."/>
            <person name="Adekoya E."/>
            <person name="Ait-zahra M."/>
            <person name="Allen N."/>
            <person name="Allen T."/>
            <person name="An P."/>
            <person name="Anderson M."/>
            <person name="Anderson S."/>
            <person name="Arachchi H."/>
            <person name="Armbruster J."/>
            <person name="Bachantsang P."/>
            <person name="Baldwin J."/>
            <person name="Barry A."/>
            <person name="Bayul T."/>
            <person name="Blitshsteyn B."/>
            <person name="Bloom T."/>
            <person name="Blye J."/>
            <person name="Boguslavskiy L."/>
            <person name="Borowsky M."/>
            <person name="Boukhgalter B."/>
            <person name="Brunache A."/>
            <person name="Butler J."/>
            <person name="Calixte N."/>
            <person name="Calvo S."/>
            <person name="Camarata J."/>
            <person name="Campo K."/>
            <person name="Chang J."/>
            <person name="Cheshatsang Y."/>
            <person name="Citroen M."/>
            <person name="Collymore A."/>
            <person name="Considine T."/>
            <person name="Cook A."/>
            <person name="Cooke P."/>
            <person name="Corum B."/>
            <person name="Cuomo C."/>
            <person name="David R."/>
            <person name="Dawoe T."/>
            <person name="Degray S."/>
            <person name="Dodge S."/>
            <person name="Dooley K."/>
            <person name="Dorje P."/>
            <person name="Dorjee K."/>
            <person name="Dorris L."/>
            <person name="Duffey N."/>
            <person name="Dupes A."/>
            <person name="Elkins T."/>
            <person name="Engels R."/>
            <person name="Erickson J."/>
            <person name="Farina A."/>
            <person name="Faro S."/>
            <person name="Ferreira P."/>
            <person name="Fischer H."/>
            <person name="Fitzgerald M."/>
            <person name="Foley K."/>
            <person name="Gage D."/>
            <person name="Galagan J."/>
            <person name="Gearin G."/>
            <person name="Gnerre S."/>
            <person name="Gnirke A."/>
            <person name="Goyette A."/>
            <person name="Graham J."/>
            <person name="Grandbois E."/>
            <person name="Gyaltsen K."/>
            <person name="Hafez N."/>
            <person name="Hagopian D."/>
            <person name="Hagos B."/>
            <person name="Hall J."/>
            <person name="Hatcher B."/>
            <person name="Heller A."/>
            <person name="Higgins H."/>
            <person name="Honan T."/>
            <person name="Horn A."/>
            <person name="Houde N."/>
            <person name="Hughes L."/>
            <person name="Hulme W."/>
            <person name="Husby E."/>
            <person name="Iliev I."/>
            <person name="Jaffe D."/>
            <person name="Jones C."/>
            <person name="Kamal M."/>
            <person name="Kamat A."/>
            <person name="Kamvysselis M."/>
            <person name="Karlsson E."/>
            <person name="Kells C."/>
            <person name="Kieu A."/>
            <person name="Kisner P."/>
            <person name="Kodira C."/>
            <person name="Kulbokas E."/>
            <person name="Labutti K."/>
            <person name="Lama D."/>
            <person name="Landers T."/>
            <person name="Leger J."/>
            <person name="Levine S."/>
            <person name="Lewis D."/>
            <person name="Lewis T."/>
            <person name="Lindblad-toh K."/>
            <person name="Liu X."/>
            <person name="Lokyitsang T."/>
            <person name="Lokyitsang Y."/>
            <person name="Lucien O."/>
            <person name="Lui A."/>
            <person name="Ma L.J."/>
            <person name="Mabbitt R."/>
            <person name="Macdonald J."/>
            <person name="Maclean C."/>
            <person name="Major J."/>
            <person name="Manning J."/>
            <person name="Marabella R."/>
            <person name="Maru K."/>
            <person name="Matthews C."/>
            <person name="Mauceli E."/>
            <person name="Mccarthy M."/>
            <person name="Mcdonough S."/>
            <person name="Mcghee T."/>
            <person name="Meldrim J."/>
            <person name="Meneus L."/>
            <person name="Mesirov J."/>
            <person name="Mihalev A."/>
            <person name="Mihova T."/>
            <person name="Mikkelsen T."/>
            <person name="Mlenga V."/>
            <person name="Moru K."/>
            <person name="Mozes J."/>
            <person name="Mulrain L."/>
            <person name="Munson G."/>
            <person name="Naylor J."/>
            <person name="Newes C."/>
            <person name="Nguyen C."/>
            <person name="Nguyen N."/>
            <person name="Nguyen T."/>
            <person name="Nicol R."/>
            <person name="Nielsen C."/>
            <person name="Nizzari M."/>
            <person name="Norbu C."/>
            <person name="Norbu N."/>
            <person name="O'donnell P."/>
            <person name="Okoawo O."/>
            <person name="O'leary S."/>
            <person name="Omotosho B."/>
            <person name="O'neill K."/>
            <person name="Osman S."/>
            <person name="Parker S."/>
            <person name="Perrin D."/>
            <person name="Phunkhang P."/>
            <person name="Piqani B."/>
            <person name="Purcell S."/>
            <person name="Rachupka T."/>
            <person name="Ramasamy U."/>
            <person name="Rameau R."/>
            <person name="Ray V."/>
            <person name="Raymond C."/>
            <person name="Retta R."/>
            <person name="Richardson S."/>
            <person name="Rise C."/>
            <person name="Rodriguez J."/>
            <person name="Rogers J."/>
            <person name="Rogov P."/>
            <person name="Rutman M."/>
            <person name="Schupbach R."/>
            <person name="Seaman C."/>
            <person name="Settipalli S."/>
            <person name="Sharpe T."/>
            <person name="Sheridan J."/>
            <person name="Sherpa N."/>
            <person name="Shi J."/>
            <person name="Smirnov S."/>
            <person name="Smith C."/>
            <person name="Sougnez C."/>
            <person name="Spencer B."/>
            <person name="Stalker J."/>
            <person name="Stange-thomann N."/>
            <person name="Stavropoulos S."/>
            <person name="Stetson K."/>
            <person name="Stone C."/>
            <person name="Stone S."/>
            <person name="Stubbs M."/>
            <person name="Talamas J."/>
            <person name="Tchuinga P."/>
            <person name="Tenzing P."/>
            <person name="Tesfaye S."/>
            <person name="Theodore J."/>
            <person name="Thoulutsang Y."/>
            <person name="Topham K."/>
            <person name="Towey S."/>
            <person name="Tsamla T."/>
            <person name="Tsomo N."/>
            <person name="Vallee D."/>
            <person name="Vassiliev H."/>
            <person name="Venkataraman V."/>
            <person name="Vinson J."/>
            <person name="Vo A."/>
            <person name="Wade C."/>
            <person name="Wang S."/>
            <person name="Wangchuk T."/>
            <person name="Wangdi T."/>
            <person name="Whittaker C."/>
            <person name="Wilkinson J."/>
            <person name="Wu Y."/>
            <person name="Wyman D."/>
            <person name="Yadav S."/>
            <person name="Yang S."/>
            <person name="Yang X."/>
            <person name="Yeager S."/>
            <person name="Yee E."/>
            <person name="Young G."/>
            <person name="Zainoun J."/>
            <person name="Zembeck L."/>
            <person name="Zimmer A."/>
            <person name="Zody M."/>
            <person name="Lander E."/>
        </authorList>
    </citation>
    <scope>NUCLEOTIDE SEQUENCE [LARGE SCALE GENOMIC DNA]</scope>
</reference>
<dbReference type="GO" id="GO:0016477">
    <property type="term" value="P:cell migration"/>
    <property type="evidence" value="ECO:0007669"/>
    <property type="project" value="TreeGrafter"/>
</dbReference>
<accession>H2YE33</accession>
<evidence type="ECO:0000256" key="4">
    <source>
        <dbReference type="ARBA" id="ARBA00022622"/>
    </source>
</evidence>
<sequence length="223" mass="24963">MKFDVVTLAVLIVTIQFASCARESCGDVRRTFVTRSVGPATMVPIMPVTGVGLAVCRSEGPTCCTPAMEAKYREASARDLTDLVKQKTAPLEKRFRIFAKKFREFWNQVVKSSRSRAITAQQNPDLESELRHFYDSFLMPNPVRLASNDDRHVQLDGLLYTVFISSLEDEIGFKLSEEKMGCALSELTRYLTPLTSLKAEIEALLNRTGLFFKALNVGLRAAE</sequence>
<evidence type="ECO:0000256" key="2">
    <source>
        <dbReference type="ARBA" id="ARBA00010260"/>
    </source>
</evidence>
<keyword evidence="9 12" id="KW-0357">Heparan sulfate</keyword>
<dbReference type="GO" id="GO:0005886">
    <property type="term" value="C:plasma membrane"/>
    <property type="evidence" value="ECO:0007669"/>
    <property type="project" value="UniProtKB-SubCell"/>
</dbReference>
<keyword evidence="4 12" id="KW-0336">GPI-anchor</keyword>
<feature type="chain" id="PRO_5003577605" description="Secreted protein" evidence="13">
    <location>
        <begin position="21"/>
        <end position="223"/>
    </location>
</feature>
<evidence type="ECO:0000256" key="8">
    <source>
        <dbReference type="ARBA" id="ARBA00023180"/>
    </source>
</evidence>
<evidence type="ECO:0000256" key="13">
    <source>
        <dbReference type="SAM" id="SignalP"/>
    </source>
</evidence>
<comment type="similarity">
    <text evidence="2 11">Belongs to the glypican family.</text>
</comment>
<dbReference type="AlphaFoldDB" id="H2YE33"/>
<reference evidence="14" key="2">
    <citation type="submission" date="2025-08" db="UniProtKB">
        <authorList>
            <consortium name="Ensembl"/>
        </authorList>
    </citation>
    <scope>IDENTIFICATION</scope>
</reference>
<keyword evidence="7 12" id="KW-0472">Membrane</keyword>
<comment type="subcellular location">
    <subcellularLocation>
        <location evidence="1 12">Cell membrane</location>
        <topology evidence="1 12">Lipid-anchor</topology>
        <topology evidence="1 12">GPI-anchor</topology>
    </subcellularLocation>
</comment>
<dbReference type="GO" id="GO:0009986">
    <property type="term" value="C:cell surface"/>
    <property type="evidence" value="ECO:0007669"/>
    <property type="project" value="TreeGrafter"/>
</dbReference>
<dbReference type="InterPro" id="IPR001863">
    <property type="entry name" value="Glypican"/>
</dbReference>
<dbReference type="InParanoid" id="H2YE33"/>
<dbReference type="HOGENOM" id="CLU_1242576_0_0_1"/>
<dbReference type="STRING" id="51511.ENSCSAVP00000003581"/>
<evidence type="ECO:0000256" key="5">
    <source>
        <dbReference type="ARBA" id="ARBA00022729"/>
    </source>
</evidence>
<evidence type="ECO:0000256" key="6">
    <source>
        <dbReference type="ARBA" id="ARBA00022974"/>
    </source>
</evidence>
<comment type="function">
    <text evidence="12">Cell surface proteoglycan.</text>
</comment>
<evidence type="ECO:0000256" key="3">
    <source>
        <dbReference type="ARBA" id="ARBA00022475"/>
    </source>
</evidence>
<evidence type="ECO:0008006" key="16">
    <source>
        <dbReference type="Google" id="ProtNLM"/>
    </source>
</evidence>
<reference evidence="14" key="3">
    <citation type="submission" date="2025-09" db="UniProtKB">
        <authorList>
            <consortium name="Ensembl"/>
        </authorList>
    </citation>
    <scope>IDENTIFICATION</scope>
</reference>
<keyword evidence="15" id="KW-1185">Reference proteome</keyword>
<evidence type="ECO:0000313" key="14">
    <source>
        <dbReference type="Ensembl" id="ENSCSAVP00000003581.1"/>
    </source>
</evidence>
<proteinExistence type="inferred from homology"/>
<dbReference type="GO" id="GO:0098552">
    <property type="term" value="C:side of membrane"/>
    <property type="evidence" value="ECO:0007669"/>
    <property type="project" value="UniProtKB-KW"/>
</dbReference>
<feature type="signal peptide" evidence="13">
    <location>
        <begin position="1"/>
        <end position="20"/>
    </location>
</feature>
<evidence type="ECO:0000256" key="10">
    <source>
        <dbReference type="ARBA" id="ARBA00023288"/>
    </source>
</evidence>
<dbReference type="GO" id="GO:0005576">
    <property type="term" value="C:extracellular region"/>
    <property type="evidence" value="ECO:0007669"/>
    <property type="project" value="TreeGrafter"/>
</dbReference>
<organism evidence="14 15">
    <name type="scientific">Ciona savignyi</name>
    <name type="common">Pacific transparent sea squirt</name>
    <dbReference type="NCBI Taxonomy" id="51511"/>
    <lineage>
        <taxon>Eukaryota</taxon>
        <taxon>Metazoa</taxon>
        <taxon>Chordata</taxon>
        <taxon>Tunicata</taxon>
        <taxon>Ascidiacea</taxon>
        <taxon>Phlebobranchia</taxon>
        <taxon>Cionidae</taxon>
        <taxon>Ciona</taxon>
    </lineage>
</organism>
<evidence type="ECO:0000256" key="1">
    <source>
        <dbReference type="ARBA" id="ARBA00004609"/>
    </source>
</evidence>
<dbReference type="GO" id="GO:1905475">
    <property type="term" value="P:regulation of protein localization to membrane"/>
    <property type="evidence" value="ECO:0007669"/>
    <property type="project" value="TreeGrafter"/>
</dbReference>
<dbReference type="PANTHER" id="PTHR10822:SF29">
    <property type="entry name" value="DIVISION ABNORMALLY DELAYED PROTEIN"/>
    <property type="match status" value="1"/>
</dbReference>
<evidence type="ECO:0000256" key="9">
    <source>
        <dbReference type="ARBA" id="ARBA00023207"/>
    </source>
</evidence>
<evidence type="ECO:0000256" key="12">
    <source>
        <dbReference type="RuleBase" id="RU003519"/>
    </source>
</evidence>
<evidence type="ECO:0000256" key="11">
    <source>
        <dbReference type="RuleBase" id="RU003518"/>
    </source>
</evidence>
<keyword evidence="10 12" id="KW-0449">Lipoprotein</keyword>
<dbReference type="Ensembl" id="ENSCSAVT00000003636.1">
    <property type="protein sequence ID" value="ENSCSAVP00000003581.1"/>
    <property type="gene ID" value="ENSCSAVG00000002130.1"/>
</dbReference>
<evidence type="ECO:0000256" key="7">
    <source>
        <dbReference type="ARBA" id="ARBA00023136"/>
    </source>
</evidence>
<keyword evidence="8" id="KW-0325">Glycoprotein</keyword>
<keyword evidence="5 13" id="KW-0732">Signal</keyword>
<dbReference type="Proteomes" id="UP000007875">
    <property type="component" value="Unassembled WGS sequence"/>
</dbReference>
<keyword evidence="3" id="KW-1003">Cell membrane</keyword>
<name>H2YE33_CIOSA</name>
<protein>
    <recommendedName>
        <fullName evidence="16">Secreted protein</fullName>
    </recommendedName>
</protein>